<accession>A0A0N9IEY9</accession>
<protein>
    <submittedName>
        <fullName evidence="2">Uncharacterized protein</fullName>
    </submittedName>
</protein>
<organism evidence="2 3">
    <name type="scientific">Kibdelosporangium phytohabitans</name>
    <dbReference type="NCBI Taxonomy" id="860235"/>
    <lineage>
        <taxon>Bacteria</taxon>
        <taxon>Bacillati</taxon>
        <taxon>Actinomycetota</taxon>
        <taxon>Actinomycetes</taxon>
        <taxon>Pseudonocardiales</taxon>
        <taxon>Pseudonocardiaceae</taxon>
        <taxon>Kibdelosporangium</taxon>
    </lineage>
</organism>
<reference evidence="2 3" key="1">
    <citation type="submission" date="2015-07" db="EMBL/GenBank/DDBJ databases">
        <title>Genome sequencing of Kibdelosporangium phytohabitans.</title>
        <authorList>
            <person name="Qin S."/>
            <person name="Xing K."/>
        </authorList>
    </citation>
    <scope>NUCLEOTIDE SEQUENCE [LARGE SCALE GENOMIC DNA]</scope>
    <source>
        <strain evidence="2 3">KLBMP1111</strain>
    </source>
</reference>
<keyword evidence="3" id="KW-1185">Reference proteome</keyword>
<evidence type="ECO:0000313" key="3">
    <source>
        <dbReference type="Proteomes" id="UP000063699"/>
    </source>
</evidence>
<dbReference type="AlphaFoldDB" id="A0A0N9IEY9"/>
<gene>
    <name evidence="2" type="ORF">AOZ06_46585</name>
</gene>
<feature type="chain" id="PRO_5039683722" evidence="1">
    <location>
        <begin position="26"/>
        <end position="178"/>
    </location>
</feature>
<evidence type="ECO:0000256" key="1">
    <source>
        <dbReference type="SAM" id="SignalP"/>
    </source>
</evidence>
<dbReference type="Proteomes" id="UP000063699">
    <property type="component" value="Chromosome"/>
</dbReference>
<evidence type="ECO:0000313" key="2">
    <source>
        <dbReference type="EMBL" id="ALG13346.1"/>
    </source>
</evidence>
<sequence>MRNSKFRVAAVLAGVVAWTSLQSYGVSGAAGPTNAGFAYVSAVGDHVGGGDTQRVTSENGDFTVRSSAGSVEVMALYQRDGQLTFVNITLAAPRGQVITTGTYEGARRAAFREGNTPGIDVVAHGRGCSDVFGKFTVRHVGYGTNGAPASFVADFEQHCESPTAPVLRGSVAVRSVRS</sequence>
<dbReference type="KEGG" id="kphy:AOZ06_46585"/>
<feature type="signal peptide" evidence="1">
    <location>
        <begin position="1"/>
        <end position="25"/>
    </location>
</feature>
<name>A0A0N9IEY9_9PSEU</name>
<proteinExistence type="predicted"/>
<keyword evidence="1" id="KW-0732">Signal</keyword>
<dbReference type="EMBL" id="CP012752">
    <property type="protein sequence ID" value="ALG13346.1"/>
    <property type="molecule type" value="Genomic_DNA"/>
</dbReference>